<gene>
    <name evidence="2" type="ORF">J2S05_000595</name>
</gene>
<organism evidence="2 3">
    <name type="scientific">Alkalicoccobacillus murimartini</name>
    <dbReference type="NCBI Taxonomy" id="171685"/>
    <lineage>
        <taxon>Bacteria</taxon>
        <taxon>Bacillati</taxon>
        <taxon>Bacillota</taxon>
        <taxon>Bacilli</taxon>
        <taxon>Bacillales</taxon>
        <taxon>Bacillaceae</taxon>
        <taxon>Alkalicoccobacillus</taxon>
    </lineage>
</organism>
<keyword evidence="1" id="KW-0472">Membrane</keyword>
<dbReference type="EMBL" id="JAUSUA010000001">
    <property type="protein sequence ID" value="MDQ0205821.1"/>
    <property type="molecule type" value="Genomic_DNA"/>
</dbReference>
<evidence type="ECO:0000313" key="2">
    <source>
        <dbReference type="EMBL" id="MDQ0205821.1"/>
    </source>
</evidence>
<protein>
    <submittedName>
        <fullName evidence="2">Uncharacterized protein</fullName>
    </submittedName>
</protein>
<evidence type="ECO:0000256" key="1">
    <source>
        <dbReference type="SAM" id="Phobius"/>
    </source>
</evidence>
<feature type="transmembrane region" description="Helical" evidence="1">
    <location>
        <begin position="34"/>
        <end position="55"/>
    </location>
</feature>
<dbReference type="Proteomes" id="UP001225034">
    <property type="component" value="Unassembled WGS sequence"/>
</dbReference>
<accession>A0ABT9YD84</accession>
<keyword evidence="3" id="KW-1185">Reference proteome</keyword>
<comment type="caution">
    <text evidence="2">The sequence shown here is derived from an EMBL/GenBank/DDBJ whole genome shotgun (WGS) entry which is preliminary data.</text>
</comment>
<feature type="transmembrane region" description="Helical" evidence="1">
    <location>
        <begin position="7"/>
        <end position="28"/>
    </location>
</feature>
<dbReference type="RefSeq" id="WP_306979775.1">
    <property type="nucleotide sequence ID" value="NZ_JAUSUA010000001.1"/>
</dbReference>
<evidence type="ECO:0000313" key="3">
    <source>
        <dbReference type="Proteomes" id="UP001225034"/>
    </source>
</evidence>
<reference evidence="2 3" key="1">
    <citation type="submission" date="2023-07" db="EMBL/GenBank/DDBJ databases">
        <title>Genomic Encyclopedia of Type Strains, Phase IV (KMG-IV): sequencing the most valuable type-strain genomes for metagenomic binning, comparative biology and taxonomic classification.</title>
        <authorList>
            <person name="Goeker M."/>
        </authorList>
    </citation>
    <scope>NUCLEOTIDE SEQUENCE [LARGE SCALE GENOMIC DNA]</scope>
    <source>
        <strain evidence="2 3">DSM 19154</strain>
    </source>
</reference>
<proteinExistence type="predicted"/>
<name>A0ABT9YD84_9BACI</name>
<keyword evidence="1" id="KW-1133">Transmembrane helix</keyword>
<sequence>MHLSNKWINSLLVALISAIAVLFIPLLFDRELNTASAAGVFVGVFGIRIILYNVFRRD</sequence>
<keyword evidence="1" id="KW-0812">Transmembrane</keyword>